<evidence type="ECO:0000256" key="1">
    <source>
        <dbReference type="ARBA" id="ARBA00004123"/>
    </source>
</evidence>
<keyword evidence="3" id="KW-0597">Phosphoprotein</keyword>
<proteinExistence type="inferred from homology"/>
<evidence type="ECO:0000313" key="10">
    <source>
        <dbReference type="EMBL" id="KRZ18408.1"/>
    </source>
</evidence>
<dbReference type="EMBL" id="JYDP01000003">
    <property type="protein sequence ID" value="KRZ18408.1"/>
    <property type="molecule type" value="Genomic_DNA"/>
</dbReference>
<evidence type="ECO:0000256" key="5">
    <source>
        <dbReference type="ARBA" id="ARBA00023242"/>
    </source>
</evidence>
<feature type="domain" description="RRM" evidence="8">
    <location>
        <begin position="151"/>
        <end position="230"/>
    </location>
</feature>
<dbReference type="PROSITE" id="PS50917">
    <property type="entry name" value="SPOC"/>
    <property type="match status" value="1"/>
</dbReference>
<dbReference type="InterPro" id="IPR010912">
    <property type="entry name" value="SPOC_met"/>
</dbReference>
<sequence>MSGVRYFSTFRDSKRINVSNCNESSVSASKSDTKDVLSLTDNNSESGILLRIDNLPSRLSNDDLKQYIFHQLKSYGIFRWLDVIGNDESRYCLVKYVRDENAISTSKKFPTLNFCGKTACLTIVPQSEDCLDSCSSPLNFEPNARSYASTRTLYLGKLKRCPIKLTDQNLEKYFKKFGPVINVDMKSTSTERPYCFVEFSNIKSVVMAIQHVRENGLFGWKDVKANFGSCTVDNKIWITADKCTISYEYATRKFWPYSPHVVDTLVEPSHNQAVIVFDDSEYASIAYQDFKSNPNDDLMMDYCSSLFYDFILERINKGYSNDQPSTRQSEKCEIFFTFINYLSFFLFTFSSSIPPSVDDKSLALEDNNNNTDDNDKHSPCDNKLTTKGQNSGMNEHVEDNKQTQSCETLQAKRKAEDHLDIVLHNLNDNENCSKDELMKINNSSNKKHCCIENEENCTASAGDNYKAQDTKCCALSPQGNFAADHFRNVTYAMPSGGGNVNAAVTRFIPPPGMHAAYYPRPVSNFAIPDGNFVYRNMFLPHFSSTLMHPYWTVPQIQKFPHILPVFYPNGERLPEEAVTVTTTLNASTLQGIYEYLARKNRSYFVFMTRNLSFFVERNVNFSTYEGINSVAQSYLYYPIVWFAKTSFRDVSCEIAFRCIFGNFLVISQVLSALDERTARSPRYRMASVIIEEMKPLKEASKVFFQGNDSAIAILRTDCFELEIQAVVGDHFLRNLVNPMISQGLVGFCSTEEFSENQSKFVVHFIPPFEFVRQHLFEQHPTAYATLHLNIANYLVCVISTVDNNMGRSGNADQAED</sequence>
<dbReference type="SUPFAM" id="SSF54928">
    <property type="entry name" value="RNA-binding domain, RBD"/>
    <property type="match status" value="1"/>
</dbReference>
<dbReference type="STRING" id="268475.A0A0V1I6G0"/>
<dbReference type="InterPro" id="IPR035979">
    <property type="entry name" value="RBD_domain_sf"/>
</dbReference>
<dbReference type="Gene3D" id="2.40.290.10">
    <property type="match status" value="1"/>
</dbReference>
<dbReference type="GO" id="GO:0003723">
    <property type="term" value="F:RNA binding"/>
    <property type="evidence" value="ECO:0007669"/>
    <property type="project" value="UniProtKB-UniRule"/>
</dbReference>
<evidence type="ECO:0000313" key="11">
    <source>
        <dbReference type="Proteomes" id="UP000055024"/>
    </source>
</evidence>
<dbReference type="PROSITE" id="PS50102">
    <property type="entry name" value="RRM"/>
    <property type="match status" value="1"/>
</dbReference>
<organism evidence="10 11">
    <name type="scientific">Trichinella zimbabwensis</name>
    <dbReference type="NCBI Taxonomy" id="268475"/>
    <lineage>
        <taxon>Eukaryota</taxon>
        <taxon>Metazoa</taxon>
        <taxon>Ecdysozoa</taxon>
        <taxon>Nematoda</taxon>
        <taxon>Enoplea</taxon>
        <taxon>Dorylaimia</taxon>
        <taxon>Trichinellida</taxon>
        <taxon>Trichinellidae</taxon>
        <taxon>Trichinella</taxon>
    </lineage>
</organism>
<name>A0A0V1I6G0_9BILA</name>
<dbReference type="InterPro" id="IPR012677">
    <property type="entry name" value="Nucleotide-bd_a/b_plait_sf"/>
</dbReference>
<gene>
    <name evidence="10" type="primary">SPEN</name>
    <name evidence="10" type="ORF">T11_2259</name>
</gene>
<feature type="compositionally biased region" description="Polar residues" evidence="7">
    <location>
        <begin position="383"/>
        <end position="393"/>
    </location>
</feature>
<accession>A0A0V1I6G0</accession>
<evidence type="ECO:0000259" key="9">
    <source>
        <dbReference type="PROSITE" id="PS50917"/>
    </source>
</evidence>
<evidence type="ECO:0000256" key="6">
    <source>
        <dbReference type="PROSITE-ProRule" id="PRU00176"/>
    </source>
</evidence>
<comment type="similarity">
    <text evidence="2">Belongs to the RRM Spen family.</text>
</comment>
<evidence type="ECO:0000256" key="7">
    <source>
        <dbReference type="SAM" id="MobiDB-lite"/>
    </source>
</evidence>
<dbReference type="Proteomes" id="UP000055024">
    <property type="component" value="Unassembled WGS sequence"/>
</dbReference>
<dbReference type="PANTHER" id="PTHR23189">
    <property type="entry name" value="RNA RECOGNITION MOTIF-CONTAINING"/>
    <property type="match status" value="1"/>
</dbReference>
<evidence type="ECO:0000259" key="8">
    <source>
        <dbReference type="PROSITE" id="PS50102"/>
    </source>
</evidence>
<feature type="domain" description="SPOC" evidence="9">
    <location>
        <begin position="630"/>
        <end position="801"/>
    </location>
</feature>
<comment type="subcellular location">
    <subcellularLocation>
        <location evidence="1">Nucleus</location>
    </subcellularLocation>
</comment>
<dbReference type="OrthoDB" id="10050565at2759"/>
<dbReference type="SMART" id="SM00360">
    <property type="entry name" value="RRM"/>
    <property type="match status" value="2"/>
</dbReference>
<dbReference type="InterPro" id="IPR016194">
    <property type="entry name" value="SPOC-like_C_dom_sf"/>
</dbReference>
<reference evidence="10 11" key="1">
    <citation type="submission" date="2015-01" db="EMBL/GenBank/DDBJ databases">
        <title>Evolution of Trichinella species and genotypes.</title>
        <authorList>
            <person name="Korhonen P.K."/>
            <person name="Edoardo P."/>
            <person name="Giuseppe L.R."/>
            <person name="Gasser R.B."/>
        </authorList>
    </citation>
    <scope>NUCLEOTIDE SEQUENCE [LARGE SCALE GENOMIC DNA]</scope>
    <source>
        <strain evidence="10">ISS1029</strain>
    </source>
</reference>
<keyword evidence="5" id="KW-0539">Nucleus</keyword>
<keyword evidence="4 6" id="KW-0694">RNA-binding</keyword>
<keyword evidence="11" id="KW-1185">Reference proteome</keyword>
<dbReference type="AlphaFoldDB" id="A0A0V1I6G0"/>
<dbReference type="GO" id="GO:0005634">
    <property type="term" value="C:nucleus"/>
    <property type="evidence" value="ECO:0007669"/>
    <property type="project" value="UniProtKB-SubCell"/>
</dbReference>
<evidence type="ECO:0000256" key="2">
    <source>
        <dbReference type="ARBA" id="ARBA00005387"/>
    </source>
</evidence>
<evidence type="ECO:0000256" key="4">
    <source>
        <dbReference type="ARBA" id="ARBA00022884"/>
    </source>
</evidence>
<evidence type="ECO:0000256" key="3">
    <source>
        <dbReference type="ARBA" id="ARBA00022553"/>
    </source>
</evidence>
<dbReference type="InterPro" id="IPR000504">
    <property type="entry name" value="RRM_dom"/>
</dbReference>
<protein>
    <submittedName>
        <fullName evidence="10">Msx2-interacting protein</fullName>
    </submittedName>
</protein>
<dbReference type="SUPFAM" id="SSF100939">
    <property type="entry name" value="SPOC domain-like"/>
    <property type="match status" value="1"/>
</dbReference>
<comment type="caution">
    <text evidence="10">The sequence shown here is derived from an EMBL/GenBank/DDBJ whole genome shotgun (WGS) entry which is preliminary data.</text>
</comment>
<dbReference type="Pfam" id="PF00076">
    <property type="entry name" value="RRM_1"/>
    <property type="match status" value="1"/>
</dbReference>
<feature type="region of interest" description="Disordered" evidence="7">
    <location>
        <begin position="364"/>
        <end position="403"/>
    </location>
</feature>
<dbReference type="Gene3D" id="3.30.70.330">
    <property type="match status" value="1"/>
</dbReference>